<comment type="caution">
    <text evidence="2">The sequence shown here is derived from an EMBL/GenBank/DDBJ whole genome shotgun (WGS) entry which is preliminary data.</text>
</comment>
<dbReference type="Pfam" id="PF14529">
    <property type="entry name" value="Exo_endo_phos_2"/>
    <property type="match status" value="1"/>
</dbReference>
<organism evidence="2 3">
    <name type="scientific">Electrophorus voltai</name>
    <dbReference type="NCBI Taxonomy" id="2609070"/>
    <lineage>
        <taxon>Eukaryota</taxon>
        <taxon>Metazoa</taxon>
        <taxon>Chordata</taxon>
        <taxon>Craniata</taxon>
        <taxon>Vertebrata</taxon>
        <taxon>Euteleostomi</taxon>
        <taxon>Actinopterygii</taxon>
        <taxon>Neopterygii</taxon>
        <taxon>Teleostei</taxon>
        <taxon>Ostariophysi</taxon>
        <taxon>Gymnotiformes</taxon>
        <taxon>Gymnotoidei</taxon>
        <taxon>Gymnotidae</taxon>
        <taxon>Electrophorus</taxon>
    </lineage>
</organism>
<evidence type="ECO:0000313" key="2">
    <source>
        <dbReference type="EMBL" id="KAK1796451.1"/>
    </source>
</evidence>
<dbReference type="InterPro" id="IPR036691">
    <property type="entry name" value="Endo/exonu/phosph_ase_sf"/>
</dbReference>
<dbReference type="Gene3D" id="3.60.10.10">
    <property type="entry name" value="Endonuclease/exonuclease/phosphatase"/>
    <property type="match status" value="1"/>
</dbReference>
<name>A0AAD8ZEH6_9TELE</name>
<dbReference type="PANTHER" id="PTHR46670:SF3">
    <property type="entry name" value="ENDONUCLEASE_EXONUCLEASE_PHOSPHATASE DOMAIN-CONTAINING PROTEIN"/>
    <property type="match status" value="1"/>
</dbReference>
<feature type="domain" description="Endonuclease/exonuclease/phosphatase" evidence="1">
    <location>
        <begin position="94"/>
        <end position="179"/>
    </location>
</feature>
<accession>A0AAD8ZEH6</accession>
<dbReference type="EMBL" id="JAROKS010000015">
    <property type="protein sequence ID" value="KAK1796451.1"/>
    <property type="molecule type" value="Genomic_DNA"/>
</dbReference>
<dbReference type="AlphaFoldDB" id="A0AAD8ZEH6"/>
<reference evidence="2" key="1">
    <citation type="submission" date="2023-03" db="EMBL/GenBank/DDBJ databases">
        <title>Electrophorus voltai genome.</title>
        <authorList>
            <person name="Bian C."/>
        </authorList>
    </citation>
    <scope>NUCLEOTIDE SEQUENCE</scope>
    <source>
        <strain evidence="2">CB-2022</strain>
        <tissue evidence="2">Muscle</tissue>
    </source>
</reference>
<dbReference type="PANTHER" id="PTHR46670">
    <property type="entry name" value="ENDO/EXONUCLEASE/PHOSPHATASE DOMAIN-CONTAINING PROTEIN"/>
    <property type="match status" value="1"/>
</dbReference>
<protein>
    <recommendedName>
        <fullName evidence="1">Endonuclease/exonuclease/phosphatase domain-containing protein</fullName>
    </recommendedName>
</protein>
<gene>
    <name evidence="2" type="ORF">P4O66_009508</name>
</gene>
<dbReference type="SUPFAM" id="SSF56219">
    <property type="entry name" value="DNase I-like"/>
    <property type="match status" value="1"/>
</dbReference>
<evidence type="ECO:0000313" key="3">
    <source>
        <dbReference type="Proteomes" id="UP001239994"/>
    </source>
</evidence>
<sequence>PPQRNHRRRNHTDSQRSASSHIMVAGGLWNCQSAVQKADYLSALASLHFLHFLAPTETWITPENSATLAALSSAFLFTHSPRCLGKVSFPTNLHVIVIYRPPGSLDHFIDELDILLTQFPIEGNPLILLGDFNLSSDKLHSSCILLLFTAFDLTLNHSPPTHKAGNVLDLIFTHFQLLTSSNPTTCPLDPIPATLFQTIARDLLPFISVIVNTSLSSGCVPTAFKTARVVPILKKATLDSSSVPTKDQYHFSLSSQKPLNKQFIINCLFFLLRTSCMIPISLQTGTFYRNGPHSNSSFVTYEGLDPFFHRKLPRMQKHDWSSIFRSSHITPLLRSLHWLPVAACIRFKTLMLDYKAKNGPAPSYMR</sequence>
<dbReference type="InterPro" id="IPR005135">
    <property type="entry name" value="Endo/exonuclease/phosphatase"/>
</dbReference>
<feature type="non-terminal residue" evidence="2">
    <location>
        <position position="1"/>
    </location>
</feature>
<dbReference type="GO" id="GO:0003824">
    <property type="term" value="F:catalytic activity"/>
    <property type="evidence" value="ECO:0007669"/>
    <property type="project" value="InterPro"/>
</dbReference>
<keyword evidence="3" id="KW-1185">Reference proteome</keyword>
<dbReference type="Proteomes" id="UP001239994">
    <property type="component" value="Unassembled WGS sequence"/>
</dbReference>
<evidence type="ECO:0000259" key="1">
    <source>
        <dbReference type="Pfam" id="PF14529"/>
    </source>
</evidence>
<proteinExistence type="predicted"/>